<dbReference type="PANTHER" id="PTHR22939:SF130">
    <property type="entry name" value="PERIPLASMIC SERINE ENDOPROTEASE DEGP-LIKE-RELATED"/>
    <property type="match status" value="1"/>
</dbReference>
<dbReference type="PROSITE" id="PS50106">
    <property type="entry name" value="PDZ"/>
    <property type="match status" value="2"/>
</dbReference>
<evidence type="ECO:0000256" key="10">
    <source>
        <dbReference type="ARBA" id="ARBA00023016"/>
    </source>
</evidence>
<evidence type="ECO:0000256" key="7">
    <source>
        <dbReference type="ARBA" id="ARBA00022764"/>
    </source>
</evidence>
<accession>A0A2T3XU48</accession>
<keyword evidence="7" id="KW-0574">Periplasm</keyword>
<gene>
    <name evidence="15" type="ORF">C9I57_12995</name>
</gene>
<evidence type="ECO:0000256" key="13">
    <source>
        <dbReference type="SAM" id="SignalP"/>
    </source>
</evidence>
<organism evidence="15 16">
    <name type="scientific">Trinickia symbiotica</name>
    <dbReference type="NCBI Taxonomy" id="863227"/>
    <lineage>
        <taxon>Bacteria</taxon>
        <taxon>Pseudomonadati</taxon>
        <taxon>Pseudomonadota</taxon>
        <taxon>Betaproteobacteria</taxon>
        <taxon>Burkholderiales</taxon>
        <taxon>Burkholderiaceae</taxon>
        <taxon>Trinickia</taxon>
    </lineage>
</organism>
<dbReference type="GO" id="GO:0004252">
    <property type="term" value="F:serine-type endopeptidase activity"/>
    <property type="evidence" value="ECO:0007669"/>
    <property type="project" value="InterPro"/>
</dbReference>
<feature type="domain" description="PDZ" evidence="14">
    <location>
        <begin position="405"/>
        <end position="496"/>
    </location>
</feature>
<feature type="domain" description="PDZ" evidence="14">
    <location>
        <begin position="303"/>
        <end position="391"/>
    </location>
</feature>
<dbReference type="RefSeq" id="WP_107151098.1">
    <property type="nucleotide sequence ID" value="NZ_PYUC01000006.1"/>
</dbReference>
<dbReference type="AlphaFoldDB" id="A0A2T3XU48"/>
<dbReference type="PRINTS" id="PR00834">
    <property type="entry name" value="PROTEASES2C"/>
</dbReference>
<dbReference type="Pfam" id="PF17820">
    <property type="entry name" value="PDZ_6"/>
    <property type="match status" value="1"/>
</dbReference>
<keyword evidence="9" id="KW-0720">Serine protease</keyword>
<evidence type="ECO:0000256" key="2">
    <source>
        <dbReference type="ARBA" id="ARBA00004418"/>
    </source>
</evidence>
<dbReference type="Proteomes" id="UP000240638">
    <property type="component" value="Unassembled WGS sequence"/>
</dbReference>
<dbReference type="InterPro" id="IPR009003">
    <property type="entry name" value="Peptidase_S1_PA"/>
</dbReference>
<evidence type="ECO:0000256" key="4">
    <source>
        <dbReference type="ARBA" id="ARBA00013035"/>
    </source>
</evidence>
<proteinExistence type="inferred from homology"/>
<evidence type="ECO:0000256" key="8">
    <source>
        <dbReference type="ARBA" id="ARBA00022801"/>
    </source>
</evidence>
<dbReference type="Pfam" id="PF13180">
    <property type="entry name" value="PDZ_2"/>
    <property type="match status" value="1"/>
</dbReference>
<dbReference type="SMART" id="SM00228">
    <property type="entry name" value="PDZ"/>
    <property type="match status" value="2"/>
</dbReference>
<reference evidence="15 16" key="1">
    <citation type="submission" date="2018-03" db="EMBL/GenBank/DDBJ databases">
        <title>Whole genome analyses suggest that Burkholderia sensu lato contains two further novel genera in the rhizoxinica-symbiotica group Mycetohabitans gen. nov., and Trinickia gen. nov.: implications for the evolution of diazotrophy and nodulation in the Burkholderiaceae.</title>
        <authorList>
            <person name="Estrada De Los Santos P."/>
            <person name="Palmer M."/>
            <person name="Chavez-Ramirez B."/>
            <person name="Steenkamp E.T."/>
            <person name="Hirsch A.M."/>
            <person name="Manyaka P."/>
            <person name="Maluk M."/>
            <person name="Lafos M."/>
            <person name="Crook M."/>
            <person name="Gross E."/>
            <person name="Simon M.F."/>
            <person name="Bueno Dos Reis Junior F."/>
            <person name="Poole P.S."/>
            <person name="Venter S.N."/>
            <person name="James E.K."/>
        </authorList>
    </citation>
    <scope>NUCLEOTIDE SEQUENCE [LARGE SCALE GENOMIC DNA]</scope>
    <source>
        <strain evidence="15 16">JPY-366</strain>
    </source>
</reference>
<dbReference type="SUPFAM" id="SSF50494">
    <property type="entry name" value="Trypsin-like serine proteases"/>
    <property type="match status" value="1"/>
</dbReference>
<name>A0A2T3XU48_9BURK</name>
<comment type="caution">
    <text evidence="15">The sequence shown here is derived from an EMBL/GenBank/DDBJ whole genome shotgun (WGS) entry which is preliminary data.</text>
</comment>
<evidence type="ECO:0000256" key="12">
    <source>
        <dbReference type="SAM" id="MobiDB-lite"/>
    </source>
</evidence>
<dbReference type="Pfam" id="PF13365">
    <property type="entry name" value="Trypsin_2"/>
    <property type="match status" value="1"/>
</dbReference>
<keyword evidence="6" id="KW-0645">Protease</keyword>
<feature type="chain" id="PRO_5015766225" description="Probable periplasmic serine endoprotease DegP-like" evidence="13">
    <location>
        <begin position="43"/>
        <end position="506"/>
    </location>
</feature>
<dbReference type="InterPro" id="IPR041489">
    <property type="entry name" value="PDZ_6"/>
</dbReference>
<keyword evidence="13" id="KW-0732">Signal</keyword>
<evidence type="ECO:0000256" key="11">
    <source>
        <dbReference type="ARBA" id="ARBA00032850"/>
    </source>
</evidence>
<dbReference type="EMBL" id="PYUC01000006">
    <property type="protein sequence ID" value="PTB20028.1"/>
    <property type="molecule type" value="Genomic_DNA"/>
</dbReference>
<dbReference type="Gene3D" id="2.40.10.120">
    <property type="match status" value="1"/>
</dbReference>
<dbReference type="EC" id="3.4.21.107" evidence="4"/>
<evidence type="ECO:0000313" key="15">
    <source>
        <dbReference type="EMBL" id="PTB20028.1"/>
    </source>
</evidence>
<feature type="signal peptide" evidence="13">
    <location>
        <begin position="1"/>
        <end position="42"/>
    </location>
</feature>
<dbReference type="Gene3D" id="2.30.42.10">
    <property type="match status" value="2"/>
</dbReference>
<evidence type="ECO:0000256" key="9">
    <source>
        <dbReference type="ARBA" id="ARBA00022825"/>
    </source>
</evidence>
<keyword evidence="8" id="KW-0378">Hydrolase</keyword>
<dbReference type="SUPFAM" id="SSF50156">
    <property type="entry name" value="PDZ domain-like"/>
    <property type="match status" value="2"/>
</dbReference>
<feature type="region of interest" description="Disordered" evidence="12">
    <location>
        <begin position="329"/>
        <end position="348"/>
    </location>
</feature>
<comment type="catalytic activity">
    <reaction evidence="1">
        <text>Acts on substrates that are at least partially unfolded. The cleavage site P1 residue is normally between a pair of hydrophobic residues, such as Val-|-Val.</text>
        <dbReference type="EC" id="3.4.21.107"/>
    </reaction>
</comment>
<dbReference type="GO" id="GO:0006508">
    <property type="term" value="P:proteolysis"/>
    <property type="evidence" value="ECO:0007669"/>
    <property type="project" value="UniProtKB-KW"/>
</dbReference>
<sequence length="506" mass="51739">MISQPSNAFARAARDATATTLWLAVTLCALPSAIAATSPATALPSAKTARPLPSAAAGPIDFPTIVERYGPAVVNIGAAPADTDQQASGPSLDAIATDDPILAYFKRVTQQSQDGQPGSPRVTWGSGSGFIVSPDGIVLTTAHVVNRAEEVSVRLTDRREFKAKVVATDPQTDVAVLQIEGATKLPVVKLGDSSRVRVGEQLLAIGAPDSPDNTVSAGLVSAMPRTLADGTSFPFLQTEIAVNPDNSGGPLFNRAGEVVGIDVQVYSDSERYQTITFAIPINAALAFRRQLQGAGKASHGSLGIEVQDVDPGLAIAFGLPRPGGALVTSVAPAQSSPNSRGAANGAASGLKPGDVITQINGKAIDRSAELLDYAANLPAGTKATLRLVRNKRPMIVTIAIGTSDEIPTARPGPGGGGGAEKLGLTVHALTDAERRATGNSAGLMVDGTAGPAASAGIQPGDLLLSVNGTPVTSREELGTLIEKAGKDVALLIQRDSVRSFISVEVK</sequence>
<dbReference type="InterPro" id="IPR001940">
    <property type="entry name" value="Peptidase_S1C"/>
</dbReference>
<comment type="similarity">
    <text evidence="3">Belongs to the peptidase S1C family.</text>
</comment>
<dbReference type="InterPro" id="IPR036034">
    <property type="entry name" value="PDZ_sf"/>
</dbReference>
<dbReference type="PANTHER" id="PTHR22939">
    <property type="entry name" value="SERINE PROTEASE FAMILY S1C HTRA-RELATED"/>
    <property type="match status" value="1"/>
</dbReference>
<evidence type="ECO:0000256" key="1">
    <source>
        <dbReference type="ARBA" id="ARBA00001772"/>
    </source>
</evidence>
<evidence type="ECO:0000313" key="16">
    <source>
        <dbReference type="Proteomes" id="UP000240638"/>
    </source>
</evidence>
<evidence type="ECO:0000256" key="6">
    <source>
        <dbReference type="ARBA" id="ARBA00022670"/>
    </source>
</evidence>
<keyword evidence="10" id="KW-0346">Stress response</keyword>
<evidence type="ECO:0000256" key="3">
    <source>
        <dbReference type="ARBA" id="ARBA00010541"/>
    </source>
</evidence>
<comment type="subcellular location">
    <subcellularLocation>
        <location evidence="2">Periplasm</location>
    </subcellularLocation>
</comment>
<evidence type="ECO:0000256" key="5">
    <source>
        <dbReference type="ARBA" id="ARBA00013958"/>
    </source>
</evidence>
<dbReference type="InterPro" id="IPR001478">
    <property type="entry name" value="PDZ"/>
</dbReference>
<feature type="compositionally biased region" description="Low complexity" evidence="12">
    <location>
        <begin position="335"/>
        <end position="348"/>
    </location>
</feature>
<protein>
    <recommendedName>
        <fullName evidence="5">Probable periplasmic serine endoprotease DegP-like</fullName>
        <ecNumber evidence="4">3.4.21.107</ecNumber>
    </recommendedName>
    <alternativeName>
        <fullName evidence="11">Protease Do</fullName>
    </alternativeName>
</protein>
<evidence type="ECO:0000259" key="14">
    <source>
        <dbReference type="PROSITE" id="PS50106"/>
    </source>
</evidence>